<protein>
    <submittedName>
        <fullName evidence="2">Uncharacterized protein</fullName>
    </submittedName>
</protein>
<feature type="compositionally biased region" description="Acidic residues" evidence="1">
    <location>
        <begin position="144"/>
        <end position="160"/>
    </location>
</feature>
<sequence length="168" mass="18419">MPFFSMYNSEGTRAVVVDVFVDKTSSSFSYSVDFHRNVALQKMVLTILVPLSVKIAMTVGAVTGAAIAIANNKEKVLETAEFVFQMGADFCRAKLEEAKVANMHFADAYEDNEFASEAPSARSTGRSYSHETDDDSATTPETSDFSDDEMFYGDESDSVVELDVQSLD</sequence>
<dbReference type="EMBL" id="AAVQ01000002">
    <property type="protein sequence ID" value="EAZ62835.2"/>
    <property type="molecule type" value="Genomic_DNA"/>
</dbReference>
<proteinExistence type="predicted"/>
<dbReference type="InParanoid" id="A3GHK8"/>
<dbReference type="GeneID" id="4851757"/>
<name>A3GHK8_PICST</name>
<dbReference type="KEGG" id="pic:PICST_29021"/>
<dbReference type="eggNOG" id="ENOG502RMT1">
    <property type="taxonomic scope" value="Eukaryota"/>
</dbReference>
<comment type="caution">
    <text evidence="2">The sequence shown here is derived from an EMBL/GenBank/DDBJ whole genome shotgun (WGS) entry which is preliminary data.</text>
</comment>
<feature type="region of interest" description="Disordered" evidence="1">
    <location>
        <begin position="116"/>
        <end position="168"/>
    </location>
</feature>
<gene>
    <name evidence="2" type="ORF">PICST_29021</name>
</gene>
<evidence type="ECO:0000313" key="3">
    <source>
        <dbReference type="Proteomes" id="UP000002258"/>
    </source>
</evidence>
<dbReference type="AlphaFoldDB" id="A3GHK8"/>
<evidence type="ECO:0000313" key="2">
    <source>
        <dbReference type="EMBL" id="EAZ62835.2"/>
    </source>
</evidence>
<dbReference type="HOGENOM" id="CLU_135158_0_0_1"/>
<reference evidence="2 3" key="1">
    <citation type="journal article" date="2007" name="Nat. Biotechnol.">
        <title>Genome sequence of the lignocellulose-bioconverting and xylose-fermenting yeast Pichia stipitis.</title>
        <authorList>
            <person name="Jeffries T.W."/>
            <person name="Grigoriev I.V."/>
            <person name="Grimwood J."/>
            <person name="Laplaza J.M."/>
            <person name="Aerts A."/>
            <person name="Salamov A."/>
            <person name="Schmutz J."/>
            <person name="Lindquist E."/>
            <person name="Dehal P."/>
            <person name="Shapiro H."/>
            <person name="Jin Y.S."/>
            <person name="Passoth V."/>
            <person name="Richardson P.M."/>
        </authorList>
    </citation>
    <scope>NUCLEOTIDE SEQUENCE [LARGE SCALE GENOMIC DNA]</scope>
    <source>
        <strain evidence="3">ATCC 58785 / CBS 6054 / NBRC 10063 / NRRL Y-11545</strain>
    </source>
</reference>
<dbReference type="Proteomes" id="UP000002258">
    <property type="component" value="Chromosome 1"/>
</dbReference>
<organism evidence="2 3">
    <name type="scientific">Scheffersomyces stipitis (strain ATCC 58785 / CBS 6054 / NBRC 10063 / NRRL Y-11545)</name>
    <name type="common">Yeast</name>
    <name type="synonym">Pichia stipitis</name>
    <dbReference type="NCBI Taxonomy" id="322104"/>
    <lineage>
        <taxon>Eukaryota</taxon>
        <taxon>Fungi</taxon>
        <taxon>Dikarya</taxon>
        <taxon>Ascomycota</taxon>
        <taxon>Saccharomycotina</taxon>
        <taxon>Pichiomycetes</taxon>
        <taxon>Debaryomycetaceae</taxon>
        <taxon>Scheffersomyces</taxon>
    </lineage>
</organism>
<keyword evidence="3" id="KW-1185">Reference proteome</keyword>
<accession>A3GHK8</accession>
<evidence type="ECO:0000256" key="1">
    <source>
        <dbReference type="SAM" id="MobiDB-lite"/>
    </source>
</evidence>
<dbReference type="OrthoDB" id="4019199at2759"/>
<dbReference type="RefSeq" id="XP_001386858.2">
    <property type="nucleotide sequence ID" value="XM_001386821.1"/>
</dbReference>